<organism evidence="2 3">
    <name type="scientific">Luminiphilus syltensis NOR5-1B</name>
    <dbReference type="NCBI Taxonomy" id="565045"/>
    <lineage>
        <taxon>Bacteria</taxon>
        <taxon>Pseudomonadati</taxon>
        <taxon>Pseudomonadota</taxon>
        <taxon>Gammaproteobacteria</taxon>
        <taxon>Cellvibrionales</taxon>
        <taxon>Halieaceae</taxon>
        <taxon>Luminiphilus</taxon>
    </lineage>
</organism>
<dbReference type="PANTHER" id="PTHR43179:SF7">
    <property type="entry name" value="RHAMNOSYLTRANSFERASE WBBL"/>
    <property type="match status" value="1"/>
</dbReference>
<evidence type="ECO:0000313" key="2">
    <source>
        <dbReference type="EMBL" id="EED35681.1"/>
    </source>
</evidence>
<gene>
    <name evidence="2" type="ORF">NOR51B_1628</name>
</gene>
<dbReference type="Pfam" id="PF00535">
    <property type="entry name" value="Glycos_transf_2"/>
    <property type="match status" value="1"/>
</dbReference>
<dbReference type="SUPFAM" id="SSF53448">
    <property type="entry name" value="Nucleotide-diphospho-sugar transferases"/>
    <property type="match status" value="1"/>
</dbReference>
<reference evidence="3" key="1">
    <citation type="journal article" date="2013" name="BMC Microbiol.">
        <title>Taxonomy and evolution of bacteriochlorophyll a-containing members of the OM60/NOR5 clade of marine gammaproteobacteria: description of Luminiphilus syltensis gen. nov., sp. nov., reclassification of Haliea rubra as Pseudohaliea rubra gen. nov., comb. nov., and emendation of Chromatocurvus halotolerans.</title>
        <authorList>
            <person name="Spring S."/>
            <person name="Riedel T."/>
            <person name="Sproer C."/>
            <person name="Yan S."/>
            <person name="Harder J."/>
            <person name="Fuchs B.M."/>
        </authorList>
    </citation>
    <scope>NUCLEOTIDE SEQUENCE [LARGE SCALE GENOMIC DNA]</scope>
    <source>
        <strain evidence="3">NOR51-B</strain>
    </source>
</reference>
<protein>
    <submittedName>
        <fullName evidence="2">Glycosyl transferase, family 2</fullName>
    </submittedName>
</protein>
<feature type="domain" description="Glycosyltransferase 2-like" evidence="1">
    <location>
        <begin position="80"/>
        <end position="245"/>
    </location>
</feature>
<dbReference type="EMBL" id="DS999411">
    <property type="protein sequence ID" value="EED35681.1"/>
    <property type="molecule type" value="Genomic_DNA"/>
</dbReference>
<dbReference type="InterPro" id="IPR029044">
    <property type="entry name" value="Nucleotide-diphossugar_trans"/>
</dbReference>
<dbReference type="CDD" id="cd03801">
    <property type="entry name" value="GT4_PimA-like"/>
    <property type="match status" value="1"/>
</dbReference>
<dbReference type="STRING" id="565045.NOR51B_1628"/>
<evidence type="ECO:0000259" key="1">
    <source>
        <dbReference type="Pfam" id="PF00535"/>
    </source>
</evidence>
<dbReference type="CDD" id="cd04186">
    <property type="entry name" value="GT_2_like_c"/>
    <property type="match status" value="1"/>
</dbReference>
<dbReference type="Gene3D" id="3.40.50.2000">
    <property type="entry name" value="Glycogen Phosphorylase B"/>
    <property type="match status" value="1"/>
</dbReference>
<dbReference type="Proteomes" id="UP000004699">
    <property type="component" value="Unassembled WGS sequence"/>
</dbReference>
<dbReference type="GO" id="GO:0016740">
    <property type="term" value="F:transferase activity"/>
    <property type="evidence" value="ECO:0007669"/>
    <property type="project" value="UniProtKB-KW"/>
</dbReference>
<dbReference type="Pfam" id="PF13692">
    <property type="entry name" value="Glyco_trans_1_4"/>
    <property type="match status" value="1"/>
</dbReference>
<name>B8KWK4_9GAMM</name>
<dbReference type="eggNOG" id="COG1216">
    <property type="taxonomic scope" value="Bacteria"/>
</dbReference>
<dbReference type="eggNOG" id="COG0438">
    <property type="taxonomic scope" value="Bacteria"/>
</dbReference>
<dbReference type="HOGENOM" id="CLU_006539_1_0_6"/>
<dbReference type="SUPFAM" id="SSF53756">
    <property type="entry name" value="UDP-Glycosyltransferase/glycogen phosphorylase"/>
    <property type="match status" value="1"/>
</dbReference>
<dbReference type="OrthoDB" id="9807209at2"/>
<proteinExistence type="predicted"/>
<accession>B8KWK4</accession>
<dbReference type="PANTHER" id="PTHR43179">
    <property type="entry name" value="RHAMNOSYLTRANSFERASE WBBL"/>
    <property type="match status" value="1"/>
</dbReference>
<dbReference type="InterPro" id="IPR001173">
    <property type="entry name" value="Glyco_trans_2-like"/>
</dbReference>
<dbReference type="AlphaFoldDB" id="B8KWK4"/>
<sequence length="720" mass="79710">MGKMRKRRYLKSTLENAIYRARQGLRKTMAITDRIKGRLGGSVPITPKETHTIDKKGELYDFLISEERLDFANEQSPVVSILLVFFNRAELSLACLKSLKQHIGIPFQLVIVDNASEDETAILLNRIDGAEIIRNDDNRGFLLACNQAAERALGHYILLLNNDAEVHAGTVESAVAAFDTGAGIGVVGGKITLLDDTLQEAGSIMWQDGSCLGFARGFNPEDPAVNFVRDVDYCSGAFMMTPRQLFRDLGGLDEAYAPAYYEETDYCARVHRAGLRIVYEPRAAITHFEFASAGKSDFAIRQMTKNASLFREKNRGLLDTRLPPESSNIWRARHYDHLKPHLLYVDDRVPHRSFGGGFPRSNDVLRALAEAGFNITLVPYNFPDEDSLATVYADIPRTVEVLLGVGRTNLNDILRQRAGLYGVVWVSRPHNMSHFMTFVDRAAIAGAQIVYDAEAIFALRDIEQARVEGRPMSEEQSREQIAKEVRLIESADHIVAVNEHEKEHFIDYGKVQGSTVSVLGHALDVTPTAAGFAARSGLLFVGNMDYEDSPNVDSIRWFLNQVWPLIRRELPETTLHLVGANNAPSIKRCSIDGVQVHGRVDDVSALYNQCRVFIAPTRYAAGVPFKVHEAAAMGLPVVASELIADQTGWRENGGLLAASSSDGEAFAKQCISLHRDEAQWRNCREQALKLIADECDPAVYPRVINDVLKALGITNAASAA</sequence>
<keyword evidence="2" id="KW-0808">Transferase</keyword>
<dbReference type="Gene3D" id="3.90.550.10">
    <property type="entry name" value="Spore Coat Polysaccharide Biosynthesis Protein SpsA, Chain A"/>
    <property type="match status" value="1"/>
</dbReference>
<evidence type="ECO:0000313" key="3">
    <source>
        <dbReference type="Proteomes" id="UP000004699"/>
    </source>
</evidence>
<keyword evidence="3" id="KW-1185">Reference proteome</keyword>